<dbReference type="Gene3D" id="3.40.50.300">
    <property type="entry name" value="P-loop containing nucleotide triphosphate hydrolases"/>
    <property type="match status" value="1"/>
</dbReference>
<comment type="subunit">
    <text evidence="9">Homodimer. Forms a membrane-associated complex with FtsX.</text>
</comment>
<dbReference type="PANTHER" id="PTHR24220">
    <property type="entry name" value="IMPORT ATP-BINDING PROTEIN"/>
    <property type="match status" value="1"/>
</dbReference>
<reference evidence="11 12" key="1">
    <citation type="journal article" date="2016" name="Nat. Commun.">
        <title>Thousands of microbial genomes shed light on interconnected biogeochemical processes in an aquifer system.</title>
        <authorList>
            <person name="Anantharaman K."/>
            <person name="Brown C.T."/>
            <person name="Hug L.A."/>
            <person name="Sharon I."/>
            <person name="Castelle C.J."/>
            <person name="Probst A.J."/>
            <person name="Thomas B.C."/>
            <person name="Singh A."/>
            <person name="Wilkins M.J."/>
            <person name="Karaoz U."/>
            <person name="Brodie E.L."/>
            <person name="Williams K.H."/>
            <person name="Hubbard S.S."/>
            <person name="Banfield J.F."/>
        </authorList>
    </citation>
    <scope>NUCLEOTIDE SEQUENCE [LARGE SCALE GENOMIC DNA]</scope>
</reference>
<evidence type="ECO:0000256" key="4">
    <source>
        <dbReference type="ARBA" id="ARBA00022618"/>
    </source>
</evidence>
<dbReference type="PROSITE" id="PS00211">
    <property type="entry name" value="ABC_TRANSPORTER_1"/>
    <property type="match status" value="1"/>
</dbReference>
<keyword evidence="8 9" id="KW-0131">Cell cycle</keyword>
<dbReference type="PROSITE" id="PS50893">
    <property type="entry name" value="ABC_TRANSPORTER_2"/>
    <property type="match status" value="1"/>
</dbReference>
<dbReference type="InterPro" id="IPR003593">
    <property type="entry name" value="AAA+_ATPase"/>
</dbReference>
<evidence type="ECO:0000256" key="3">
    <source>
        <dbReference type="ARBA" id="ARBA00022475"/>
    </source>
</evidence>
<dbReference type="NCBIfam" id="TIGR02673">
    <property type="entry name" value="FtsE"/>
    <property type="match status" value="1"/>
</dbReference>
<keyword evidence="3 9" id="KW-1003">Cell membrane</keyword>
<dbReference type="EMBL" id="MFJE01000005">
    <property type="protein sequence ID" value="OGG15219.1"/>
    <property type="molecule type" value="Genomic_DNA"/>
</dbReference>
<protein>
    <recommendedName>
        <fullName evidence="2 9">Cell division ATP-binding protein FtsE</fullName>
    </recommendedName>
</protein>
<gene>
    <name evidence="9" type="primary">ftsE</name>
    <name evidence="11" type="ORF">A2773_05035</name>
</gene>
<evidence type="ECO:0000256" key="9">
    <source>
        <dbReference type="RuleBase" id="RU365094"/>
    </source>
</evidence>
<dbReference type="InterPro" id="IPR015854">
    <property type="entry name" value="ABC_transpr_LolD-like"/>
</dbReference>
<accession>A0A1F5ZRY7</accession>
<dbReference type="InterPro" id="IPR027417">
    <property type="entry name" value="P-loop_NTPase"/>
</dbReference>
<evidence type="ECO:0000313" key="11">
    <source>
        <dbReference type="EMBL" id="OGG15219.1"/>
    </source>
</evidence>
<comment type="caution">
    <text evidence="11">The sequence shown here is derived from an EMBL/GenBank/DDBJ whole genome shotgun (WGS) entry which is preliminary data.</text>
</comment>
<evidence type="ECO:0000256" key="2">
    <source>
        <dbReference type="ARBA" id="ARBA00020019"/>
    </source>
</evidence>
<sequence length="223" mass="25008">MVRFENVSKTFPNRKQALYSVNFTIDDGEFVFLVGPSGAGKTTILRLIFRELIPTGGSIFVDALEVNKLKSKEVPYLRRKIGYIFQDFKILHSRTVAENIAVTLEILDKKKEEIDEKVKDILKIINLEDKKDYFPVQLSLGEIQRVAIGRAVVGDADIILADEPTGNLDPKTSWDIVKLLGNINKTGKTIIMATHNIDMVSSMKKRVLAVSGGKLVKTEKIVY</sequence>
<name>A0A1F5ZRY7_9BACT</name>
<keyword evidence="7 9" id="KW-0472">Membrane</keyword>
<dbReference type="AlphaFoldDB" id="A0A1F5ZRY7"/>
<dbReference type="Pfam" id="PF00005">
    <property type="entry name" value="ABC_tran"/>
    <property type="match status" value="1"/>
</dbReference>
<dbReference type="PANTHER" id="PTHR24220:SF470">
    <property type="entry name" value="CELL DIVISION ATP-BINDING PROTEIN FTSE"/>
    <property type="match status" value="1"/>
</dbReference>
<comment type="similarity">
    <text evidence="1 9">Belongs to the ABC transporter superfamily.</text>
</comment>
<dbReference type="GO" id="GO:0051301">
    <property type="term" value="P:cell division"/>
    <property type="evidence" value="ECO:0007669"/>
    <property type="project" value="UniProtKB-UniRule"/>
</dbReference>
<dbReference type="GO" id="GO:0022857">
    <property type="term" value="F:transmembrane transporter activity"/>
    <property type="evidence" value="ECO:0007669"/>
    <property type="project" value="TreeGrafter"/>
</dbReference>
<dbReference type="InterPro" id="IPR017871">
    <property type="entry name" value="ABC_transporter-like_CS"/>
</dbReference>
<feature type="domain" description="ABC transporter" evidence="10">
    <location>
        <begin position="2"/>
        <end position="221"/>
    </location>
</feature>
<comment type="function">
    <text evidence="9">Part of the ABC transporter FtsEX involved in cellular division.</text>
</comment>
<evidence type="ECO:0000259" key="10">
    <source>
        <dbReference type="PROSITE" id="PS50893"/>
    </source>
</evidence>
<evidence type="ECO:0000256" key="1">
    <source>
        <dbReference type="ARBA" id="ARBA00005417"/>
    </source>
</evidence>
<keyword evidence="6 9" id="KW-0067">ATP-binding</keyword>
<comment type="subcellular location">
    <subcellularLocation>
        <location evidence="9">Cell membrane</location>
        <topology evidence="9">Peripheral membrane protein</topology>
        <orientation evidence="9">Cytoplasmic side</orientation>
    </subcellularLocation>
</comment>
<dbReference type="FunFam" id="3.40.50.300:FF:000056">
    <property type="entry name" value="Cell division ATP-binding protein FtsE"/>
    <property type="match status" value="1"/>
</dbReference>
<evidence type="ECO:0000256" key="7">
    <source>
        <dbReference type="ARBA" id="ARBA00023136"/>
    </source>
</evidence>
<dbReference type="GO" id="GO:0005524">
    <property type="term" value="F:ATP binding"/>
    <property type="evidence" value="ECO:0007669"/>
    <property type="project" value="UniProtKB-UniRule"/>
</dbReference>
<dbReference type="Proteomes" id="UP000177383">
    <property type="component" value="Unassembled WGS sequence"/>
</dbReference>
<dbReference type="STRING" id="1798375.A2773_05035"/>
<organism evidence="11 12">
    <name type="scientific">Candidatus Gottesmanbacteria bacterium RIFCSPHIGHO2_01_FULL_39_10</name>
    <dbReference type="NCBI Taxonomy" id="1798375"/>
    <lineage>
        <taxon>Bacteria</taxon>
        <taxon>Candidatus Gottesmaniibacteriota</taxon>
    </lineage>
</organism>
<dbReference type="InterPro" id="IPR005286">
    <property type="entry name" value="Cell_div_FtsE"/>
</dbReference>
<keyword evidence="5 9" id="KW-0547">Nucleotide-binding</keyword>
<evidence type="ECO:0000313" key="12">
    <source>
        <dbReference type="Proteomes" id="UP000177383"/>
    </source>
</evidence>
<evidence type="ECO:0000256" key="5">
    <source>
        <dbReference type="ARBA" id="ARBA00022741"/>
    </source>
</evidence>
<dbReference type="SMART" id="SM00382">
    <property type="entry name" value="AAA"/>
    <property type="match status" value="1"/>
</dbReference>
<dbReference type="SUPFAM" id="SSF52540">
    <property type="entry name" value="P-loop containing nucleoside triphosphate hydrolases"/>
    <property type="match status" value="1"/>
</dbReference>
<dbReference type="GO" id="GO:0016887">
    <property type="term" value="F:ATP hydrolysis activity"/>
    <property type="evidence" value="ECO:0007669"/>
    <property type="project" value="InterPro"/>
</dbReference>
<proteinExistence type="inferred from homology"/>
<dbReference type="GO" id="GO:0005886">
    <property type="term" value="C:plasma membrane"/>
    <property type="evidence" value="ECO:0007669"/>
    <property type="project" value="UniProtKB-SubCell"/>
</dbReference>
<dbReference type="InterPro" id="IPR003439">
    <property type="entry name" value="ABC_transporter-like_ATP-bd"/>
</dbReference>
<evidence type="ECO:0000256" key="6">
    <source>
        <dbReference type="ARBA" id="ARBA00022840"/>
    </source>
</evidence>
<keyword evidence="4 9" id="KW-0132">Cell division</keyword>
<evidence type="ECO:0000256" key="8">
    <source>
        <dbReference type="ARBA" id="ARBA00023306"/>
    </source>
</evidence>